<dbReference type="EMBL" id="BAAALN010000006">
    <property type="protein sequence ID" value="GAA1238752.1"/>
    <property type="molecule type" value="Genomic_DNA"/>
</dbReference>
<evidence type="ECO:0000313" key="2">
    <source>
        <dbReference type="Proteomes" id="UP001500653"/>
    </source>
</evidence>
<organism evidence="1 2">
    <name type="scientific">Prauserella halophila</name>
    <dbReference type="NCBI Taxonomy" id="185641"/>
    <lineage>
        <taxon>Bacteria</taxon>
        <taxon>Bacillati</taxon>
        <taxon>Actinomycetota</taxon>
        <taxon>Actinomycetes</taxon>
        <taxon>Pseudonocardiales</taxon>
        <taxon>Pseudonocardiaceae</taxon>
        <taxon>Prauserella</taxon>
    </lineage>
</organism>
<sequence length="224" mass="25314">MTVVTDTPNSQRRFPLVFALPAQFRPVDLSADAATRASRLQEQLESSLPGLSGEQLLHVLLANQYSVERMLDEGVIYAATFLGRSDRDPNAASMAQFSVLTRKMAGHHRQPLEPVLESIRRERENAEAQYVDLEIGRCLVVMEDDRFSNPVRVTGEPTDTMRHVRQIQVIFPLVDRGKLAFFALSTECLWDWDDYVAMMAEICKTIRWAESDDEPSTISNVLDG</sequence>
<gene>
    <name evidence="1" type="ORF">GCM10009676_24170</name>
</gene>
<keyword evidence="2" id="KW-1185">Reference proteome</keyword>
<name>A0ABN1W9M2_9PSEU</name>
<dbReference type="Proteomes" id="UP001500653">
    <property type="component" value="Unassembled WGS sequence"/>
</dbReference>
<evidence type="ECO:0000313" key="1">
    <source>
        <dbReference type="EMBL" id="GAA1238752.1"/>
    </source>
</evidence>
<protein>
    <submittedName>
        <fullName evidence="1">Uncharacterized protein</fullName>
    </submittedName>
</protein>
<proteinExistence type="predicted"/>
<dbReference type="RefSeq" id="WP_253862280.1">
    <property type="nucleotide sequence ID" value="NZ_BAAALN010000006.1"/>
</dbReference>
<reference evidence="1 2" key="1">
    <citation type="journal article" date="2019" name="Int. J. Syst. Evol. Microbiol.">
        <title>The Global Catalogue of Microorganisms (GCM) 10K type strain sequencing project: providing services to taxonomists for standard genome sequencing and annotation.</title>
        <authorList>
            <consortium name="The Broad Institute Genomics Platform"/>
            <consortium name="The Broad Institute Genome Sequencing Center for Infectious Disease"/>
            <person name="Wu L."/>
            <person name="Ma J."/>
        </authorList>
    </citation>
    <scope>NUCLEOTIDE SEQUENCE [LARGE SCALE GENOMIC DNA]</scope>
    <source>
        <strain evidence="1 2">JCM 13023</strain>
    </source>
</reference>
<accession>A0ABN1W9M2</accession>
<comment type="caution">
    <text evidence="1">The sequence shown here is derived from an EMBL/GenBank/DDBJ whole genome shotgun (WGS) entry which is preliminary data.</text>
</comment>